<evidence type="ECO:0000313" key="3">
    <source>
        <dbReference type="EMBL" id="KAJ9136865.1"/>
    </source>
</evidence>
<protein>
    <recommendedName>
        <fullName evidence="2">DUF6594 domain-containing protein</fullName>
    </recommendedName>
</protein>
<dbReference type="PANTHER" id="PTHR34502">
    <property type="entry name" value="DUF6594 DOMAIN-CONTAINING PROTEIN-RELATED"/>
    <property type="match status" value="1"/>
</dbReference>
<evidence type="ECO:0000313" key="4">
    <source>
        <dbReference type="Proteomes" id="UP001174694"/>
    </source>
</evidence>
<name>A0AA38VMW5_9PEZI</name>
<dbReference type="InterPro" id="IPR046529">
    <property type="entry name" value="DUF6594"/>
</dbReference>
<reference evidence="3" key="1">
    <citation type="submission" date="2022-07" db="EMBL/GenBank/DDBJ databases">
        <title>Fungi with potential for degradation of polypropylene.</title>
        <authorList>
            <person name="Gostincar C."/>
        </authorList>
    </citation>
    <scope>NUCLEOTIDE SEQUENCE</scope>
    <source>
        <strain evidence="3">EXF-13308</strain>
    </source>
</reference>
<evidence type="ECO:0000256" key="1">
    <source>
        <dbReference type="SAM" id="Phobius"/>
    </source>
</evidence>
<keyword evidence="1" id="KW-0812">Transmembrane</keyword>
<accession>A0AA38VMW5</accession>
<dbReference type="Pfam" id="PF20237">
    <property type="entry name" value="DUF6594"/>
    <property type="match status" value="1"/>
</dbReference>
<keyword evidence="4" id="KW-1185">Reference proteome</keyword>
<feature type="domain" description="DUF6594" evidence="2">
    <location>
        <begin position="4"/>
        <end position="269"/>
    </location>
</feature>
<gene>
    <name evidence="3" type="ORF">NKR23_g9463</name>
</gene>
<feature type="transmembrane region" description="Helical" evidence="1">
    <location>
        <begin position="198"/>
        <end position="224"/>
    </location>
</feature>
<keyword evidence="1" id="KW-0472">Membrane</keyword>
<dbReference type="PANTHER" id="PTHR34502:SF5">
    <property type="entry name" value="DUF6594 DOMAIN-CONTAINING PROTEIN"/>
    <property type="match status" value="1"/>
</dbReference>
<feature type="transmembrane region" description="Helical" evidence="1">
    <location>
        <begin position="257"/>
        <end position="277"/>
    </location>
</feature>
<keyword evidence="1" id="KW-1133">Transmembrane helix</keyword>
<dbReference type="EMBL" id="JANBVO010000037">
    <property type="protein sequence ID" value="KAJ9136865.1"/>
    <property type="molecule type" value="Genomic_DNA"/>
</dbReference>
<feature type="transmembrane region" description="Helical" evidence="1">
    <location>
        <begin position="230"/>
        <end position="250"/>
    </location>
</feature>
<dbReference type="AlphaFoldDB" id="A0AA38VMW5"/>
<organism evidence="3 4">
    <name type="scientific">Pleurostoma richardsiae</name>
    <dbReference type="NCBI Taxonomy" id="41990"/>
    <lineage>
        <taxon>Eukaryota</taxon>
        <taxon>Fungi</taxon>
        <taxon>Dikarya</taxon>
        <taxon>Ascomycota</taxon>
        <taxon>Pezizomycotina</taxon>
        <taxon>Sordariomycetes</taxon>
        <taxon>Sordariomycetidae</taxon>
        <taxon>Calosphaeriales</taxon>
        <taxon>Pleurostomataceae</taxon>
        <taxon>Pleurostoma</taxon>
    </lineage>
</organism>
<proteinExistence type="predicted"/>
<sequence length="278" mass="31787">MEGYAKVAQLMATHEDFAILRRFKSLNYQNLLYLQAEIIHLEHELGKIADTNAQHPERVFYARDWWTLAHAKGRDARRQWKKTLKLRKNLASYNEALMKQAYISQLESPNKHDLTFLRSWFERPSMGGFPLRGLDRDAWHPADETDLVAIKPRRSLDRLSRWFFDKVMPLYHDTIGYRITEPSSPDLGEGIYTYRDSVLVAIIDILTTVVAAILPILSIVFLYMFESNGVKLGLVVAFSTVFALALAVMTSSRKIEIFAATSAFAAVNVVFLTNNVLS</sequence>
<dbReference type="Proteomes" id="UP001174694">
    <property type="component" value="Unassembled WGS sequence"/>
</dbReference>
<evidence type="ECO:0000259" key="2">
    <source>
        <dbReference type="Pfam" id="PF20237"/>
    </source>
</evidence>
<comment type="caution">
    <text evidence="3">The sequence shown here is derived from an EMBL/GenBank/DDBJ whole genome shotgun (WGS) entry which is preliminary data.</text>
</comment>